<evidence type="ECO:0000313" key="2">
    <source>
        <dbReference type="Proteomes" id="UP000003295"/>
    </source>
</evidence>
<proteinExistence type="predicted"/>
<dbReference type="STRING" id="521003.COLINT_02338"/>
<comment type="caution">
    <text evidence="1">The sequence shown here is derived from an EMBL/GenBank/DDBJ whole genome shotgun (WGS) entry which is preliminary data.</text>
</comment>
<name>C4F8G6_9ACTN</name>
<evidence type="ECO:0000313" key="1">
    <source>
        <dbReference type="EMBL" id="EEP44838.1"/>
    </source>
</evidence>
<reference evidence="1 2" key="1">
    <citation type="submission" date="2009-04" db="EMBL/GenBank/DDBJ databases">
        <authorList>
            <person name="Weinstock G."/>
            <person name="Sodergren E."/>
            <person name="Clifton S."/>
            <person name="Fulton L."/>
            <person name="Fulton B."/>
            <person name="Courtney L."/>
            <person name="Fronick C."/>
            <person name="Harrison M."/>
            <person name="Strong C."/>
            <person name="Farmer C."/>
            <person name="Delahaunty K."/>
            <person name="Markovic C."/>
            <person name="Hall O."/>
            <person name="Minx P."/>
            <person name="Tomlinson C."/>
            <person name="Mitreva M."/>
            <person name="Nelson J."/>
            <person name="Hou S."/>
            <person name="Wollam A."/>
            <person name="Pepin K.H."/>
            <person name="Johnson M."/>
            <person name="Bhonagiri V."/>
            <person name="Nash W.E."/>
            <person name="Warren W."/>
            <person name="Chinwalla A."/>
            <person name="Mardis E.R."/>
            <person name="Wilson R.K."/>
        </authorList>
    </citation>
    <scope>NUCLEOTIDE SEQUENCE [LARGE SCALE GENOMIC DNA]</scope>
    <source>
        <strain evidence="1 2">DSM 13280</strain>
    </source>
</reference>
<accession>C4F8G6</accession>
<dbReference type="HOGENOM" id="CLU_2988842_0_0_11"/>
<sequence length="57" mass="5968">METPRPPLAIAPPFVGSDGIGGVRYPPIAQRYAGGNRLYRPGRAFEVGGGASPPMPF</sequence>
<dbReference type="EMBL" id="ABXH02000005">
    <property type="protein sequence ID" value="EEP44838.1"/>
    <property type="molecule type" value="Genomic_DNA"/>
</dbReference>
<dbReference type="AlphaFoldDB" id="C4F8G6"/>
<protein>
    <submittedName>
        <fullName evidence="1">Uncharacterized protein</fullName>
    </submittedName>
</protein>
<dbReference type="Proteomes" id="UP000003295">
    <property type="component" value="Unassembled WGS sequence"/>
</dbReference>
<gene>
    <name evidence="1" type="ORF">COLINT_02338</name>
</gene>
<organism evidence="1 2">
    <name type="scientific">Collinsella intestinalis DSM 13280</name>
    <dbReference type="NCBI Taxonomy" id="521003"/>
    <lineage>
        <taxon>Bacteria</taxon>
        <taxon>Bacillati</taxon>
        <taxon>Actinomycetota</taxon>
        <taxon>Coriobacteriia</taxon>
        <taxon>Coriobacteriales</taxon>
        <taxon>Coriobacteriaceae</taxon>
        <taxon>Collinsella</taxon>
    </lineage>
</organism>